<dbReference type="STRING" id="652787.SAMN05216490_4832"/>
<dbReference type="EMBL" id="LT629740">
    <property type="protein sequence ID" value="SDT67788.1"/>
    <property type="molecule type" value="Genomic_DNA"/>
</dbReference>
<proteinExistence type="predicted"/>
<organism evidence="1 2">
    <name type="scientific">Mucilaginibacter mallensis</name>
    <dbReference type="NCBI Taxonomy" id="652787"/>
    <lineage>
        <taxon>Bacteria</taxon>
        <taxon>Pseudomonadati</taxon>
        <taxon>Bacteroidota</taxon>
        <taxon>Sphingobacteriia</taxon>
        <taxon>Sphingobacteriales</taxon>
        <taxon>Sphingobacteriaceae</taxon>
        <taxon>Mucilaginibacter</taxon>
    </lineage>
</organism>
<reference evidence="1 2" key="1">
    <citation type="submission" date="2016-10" db="EMBL/GenBank/DDBJ databases">
        <authorList>
            <person name="de Groot N.N."/>
        </authorList>
    </citation>
    <scope>NUCLEOTIDE SEQUENCE [LARGE SCALE GENOMIC DNA]</scope>
    <source>
        <strain evidence="1 2">MP1X4</strain>
    </source>
</reference>
<evidence type="ECO:0000313" key="1">
    <source>
        <dbReference type="EMBL" id="SDT67788.1"/>
    </source>
</evidence>
<name>A0A1H2CBD2_MUCMA</name>
<sequence>MPLMAVLLITACSKTSNNSTPVVLPTGNFTGQFLRVHYNKTNLKYDTLKANLNLAMAQSTGFAITGDTSTLHAGSYGSYAANAYYIQFVDATYSAAAPFTKYHLSGVYNYTYDGSTLGIYIIYGDTVKLQYNFKKTTN</sequence>
<dbReference type="AlphaFoldDB" id="A0A1H2CBD2"/>
<protein>
    <submittedName>
        <fullName evidence="1">Uncharacterized protein</fullName>
    </submittedName>
</protein>
<gene>
    <name evidence="1" type="ORF">SAMN05216490_4832</name>
</gene>
<keyword evidence="2" id="KW-1185">Reference proteome</keyword>
<dbReference type="Proteomes" id="UP000199679">
    <property type="component" value="Chromosome I"/>
</dbReference>
<evidence type="ECO:0000313" key="2">
    <source>
        <dbReference type="Proteomes" id="UP000199679"/>
    </source>
</evidence>
<accession>A0A1H2CBD2</accession>